<proteinExistence type="predicted"/>
<evidence type="ECO:0000313" key="3">
    <source>
        <dbReference type="Proteomes" id="UP001233999"/>
    </source>
</evidence>
<sequence>KGSYLYWYPFCIHSFIVVICAPNLRYFSLPMVIVLPNRRVIITEVLDMIENQLEFPTDSGKRKRVESARRVLSASPPMCTIWFCSYPFIQIHHPKHLE</sequence>
<name>A0AAD8EBA7_DIPPU</name>
<keyword evidence="3" id="KW-1185">Reference proteome</keyword>
<accession>A0AAD8EBA7</accession>
<comment type="caution">
    <text evidence="2">The sequence shown here is derived from an EMBL/GenBank/DDBJ whole genome shotgun (WGS) entry which is preliminary data.</text>
</comment>
<keyword evidence="1" id="KW-1133">Transmembrane helix</keyword>
<keyword evidence="1" id="KW-0812">Transmembrane</keyword>
<dbReference type="EMBL" id="JASPKZ010007586">
    <property type="protein sequence ID" value="KAJ9583482.1"/>
    <property type="molecule type" value="Genomic_DNA"/>
</dbReference>
<reference evidence="2" key="2">
    <citation type="submission" date="2023-05" db="EMBL/GenBank/DDBJ databases">
        <authorList>
            <person name="Fouks B."/>
        </authorList>
    </citation>
    <scope>NUCLEOTIDE SEQUENCE</scope>
    <source>
        <strain evidence="2">Stay&amp;Tobe</strain>
        <tissue evidence="2">Testes</tissue>
    </source>
</reference>
<feature type="transmembrane region" description="Helical" evidence="1">
    <location>
        <begin position="6"/>
        <end position="24"/>
    </location>
</feature>
<keyword evidence="1" id="KW-0472">Membrane</keyword>
<dbReference type="AlphaFoldDB" id="A0AAD8EBA7"/>
<reference evidence="2" key="1">
    <citation type="journal article" date="2023" name="IScience">
        <title>Live-bearing cockroach genome reveals convergent evolutionary mechanisms linked to viviparity in insects and beyond.</title>
        <authorList>
            <person name="Fouks B."/>
            <person name="Harrison M.C."/>
            <person name="Mikhailova A.A."/>
            <person name="Marchal E."/>
            <person name="English S."/>
            <person name="Carruthers M."/>
            <person name="Jennings E.C."/>
            <person name="Chiamaka E.L."/>
            <person name="Frigard R.A."/>
            <person name="Pippel M."/>
            <person name="Attardo G.M."/>
            <person name="Benoit J.B."/>
            <person name="Bornberg-Bauer E."/>
            <person name="Tobe S.S."/>
        </authorList>
    </citation>
    <scope>NUCLEOTIDE SEQUENCE</scope>
    <source>
        <strain evidence="2">Stay&amp;Tobe</strain>
    </source>
</reference>
<protein>
    <submittedName>
        <fullName evidence="2">Uncharacterized protein</fullName>
    </submittedName>
</protein>
<evidence type="ECO:0000256" key="1">
    <source>
        <dbReference type="SAM" id="Phobius"/>
    </source>
</evidence>
<feature type="non-terminal residue" evidence="2">
    <location>
        <position position="1"/>
    </location>
</feature>
<organism evidence="2 3">
    <name type="scientific">Diploptera punctata</name>
    <name type="common">Pacific beetle cockroach</name>
    <dbReference type="NCBI Taxonomy" id="6984"/>
    <lineage>
        <taxon>Eukaryota</taxon>
        <taxon>Metazoa</taxon>
        <taxon>Ecdysozoa</taxon>
        <taxon>Arthropoda</taxon>
        <taxon>Hexapoda</taxon>
        <taxon>Insecta</taxon>
        <taxon>Pterygota</taxon>
        <taxon>Neoptera</taxon>
        <taxon>Polyneoptera</taxon>
        <taxon>Dictyoptera</taxon>
        <taxon>Blattodea</taxon>
        <taxon>Blaberoidea</taxon>
        <taxon>Blaberidae</taxon>
        <taxon>Diplopterinae</taxon>
        <taxon>Diploptera</taxon>
    </lineage>
</organism>
<dbReference type="Proteomes" id="UP001233999">
    <property type="component" value="Unassembled WGS sequence"/>
</dbReference>
<gene>
    <name evidence="2" type="ORF">L9F63_022175</name>
</gene>
<feature type="non-terminal residue" evidence="2">
    <location>
        <position position="98"/>
    </location>
</feature>
<evidence type="ECO:0000313" key="2">
    <source>
        <dbReference type="EMBL" id="KAJ9583482.1"/>
    </source>
</evidence>